<proteinExistence type="predicted"/>
<gene>
    <name evidence="2" type="ORF">ACFOW6_03815</name>
</gene>
<evidence type="ECO:0000259" key="1">
    <source>
        <dbReference type="Pfam" id="PF00248"/>
    </source>
</evidence>
<dbReference type="SUPFAM" id="SSF51430">
    <property type="entry name" value="NAD(P)-linked oxidoreductase"/>
    <property type="match status" value="1"/>
</dbReference>
<dbReference type="InterPro" id="IPR006311">
    <property type="entry name" value="TAT_signal"/>
</dbReference>
<dbReference type="InterPro" id="IPR053135">
    <property type="entry name" value="AKR2_Oxidoreductase"/>
</dbReference>
<organism evidence="2 3">
    <name type="scientific">Fodinicurvata halophila</name>
    <dbReference type="NCBI Taxonomy" id="1419723"/>
    <lineage>
        <taxon>Bacteria</taxon>
        <taxon>Pseudomonadati</taxon>
        <taxon>Pseudomonadota</taxon>
        <taxon>Alphaproteobacteria</taxon>
        <taxon>Rhodospirillales</taxon>
        <taxon>Rhodovibrionaceae</taxon>
        <taxon>Fodinicurvata</taxon>
    </lineage>
</organism>
<dbReference type="Gene3D" id="3.20.20.100">
    <property type="entry name" value="NADP-dependent oxidoreductase domain"/>
    <property type="match status" value="1"/>
</dbReference>
<reference evidence="3" key="1">
    <citation type="journal article" date="2019" name="Int. J. Syst. Evol. Microbiol.">
        <title>The Global Catalogue of Microorganisms (GCM) 10K type strain sequencing project: providing services to taxonomists for standard genome sequencing and annotation.</title>
        <authorList>
            <consortium name="The Broad Institute Genomics Platform"/>
            <consortium name="The Broad Institute Genome Sequencing Center for Infectious Disease"/>
            <person name="Wu L."/>
            <person name="Ma J."/>
        </authorList>
    </citation>
    <scope>NUCLEOTIDE SEQUENCE [LARGE SCALE GENOMIC DNA]</scope>
    <source>
        <strain evidence="3">CECT 8472</strain>
    </source>
</reference>
<dbReference type="InterPro" id="IPR036812">
    <property type="entry name" value="NAD(P)_OxRdtase_dom_sf"/>
</dbReference>
<comment type="caution">
    <text evidence="2">The sequence shown here is derived from an EMBL/GenBank/DDBJ whole genome shotgun (WGS) entry which is preliminary data.</text>
</comment>
<feature type="domain" description="NADP-dependent oxidoreductase" evidence="1">
    <location>
        <begin position="65"/>
        <end position="311"/>
    </location>
</feature>
<keyword evidence="3" id="KW-1185">Reference proteome</keyword>
<dbReference type="PANTHER" id="PTHR43312:SF1">
    <property type="entry name" value="NADP-DEPENDENT OXIDOREDUCTASE DOMAIN-CONTAINING PROTEIN"/>
    <property type="match status" value="1"/>
</dbReference>
<dbReference type="InterPro" id="IPR023210">
    <property type="entry name" value="NADP_OxRdtase_dom"/>
</dbReference>
<dbReference type="PANTHER" id="PTHR43312">
    <property type="entry name" value="D-THREO-ALDOSE 1-DEHYDROGENASE"/>
    <property type="match status" value="1"/>
</dbReference>
<evidence type="ECO:0000313" key="2">
    <source>
        <dbReference type="EMBL" id="MFC4350666.1"/>
    </source>
</evidence>
<sequence>MGHDFAESGGYSHSRRRVLGMGAAVAGWSLLPGSLALAAEEAGGREGEAIRKRPIPGTNELLPVMGLGSSGAFEGREATKMDALRRVMESFVELGGTVLDTSPSYGNAEANIGRLARETGVRDQLFMATKVRSRKKEAGLEQIAQSAELLGEPIDLMQIHNFIGLETQWRLLRTMRGEGRLRYIGLTHFRTSAFEQLEQEMKSKDMDFVQFNYSVMTPEAEERLLPLAADRGIAVIVNRAFNDGRFFQQVRNEPLPGYAAEFDCTSWAQFALKYVLSHPAVTVVIPATSDPEHLMDNMQAGYGALPDEAMRRRMRETMASL</sequence>
<dbReference type="EMBL" id="JBHSCW010000001">
    <property type="protein sequence ID" value="MFC4350666.1"/>
    <property type="molecule type" value="Genomic_DNA"/>
</dbReference>
<name>A0ABV8UIJ8_9PROT</name>
<dbReference type="PROSITE" id="PS51318">
    <property type="entry name" value="TAT"/>
    <property type="match status" value="1"/>
</dbReference>
<dbReference type="Pfam" id="PF00248">
    <property type="entry name" value="Aldo_ket_red"/>
    <property type="match status" value="1"/>
</dbReference>
<evidence type="ECO:0000313" key="3">
    <source>
        <dbReference type="Proteomes" id="UP001595799"/>
    </source>
</evidence>
<protein>
    <submittedName>
        <fullName evidence="2">Aldo/keto reductase</fullName>
    </submittedName>
</protein>
<dbReference type="Proteomes" id="UP001595799">
    <property type="component" value="Unassembled WGS sequence"/>
</dbReference>
<dbReference type="RefSeq" id="WP_382420995.1">
    <property type="nucleotide sequence ID" value="NZ_JBHSCW010000001.1"/>
</dbReference>
<dbReference type="CDD" id="cd19095">
    <property type="entry name" value="AKR_PA4992-like"/>
    <property type="match status" value="1"/>
</dbReference>
<accession>A0ABV8UIJ8</accession>